<evidence type="ECO:0000256" key="1">
    <source>
        <dbReference type="ARBA" id="ARBA00022729"/>
    </source>
</evidence>
<dbReference type="InterPro" id="IPR006665">
    <property type="entry name" value="OmpA-like"/>
</dbReference>
<dbReference type="InterPro" id="IPR050811">
    <property type="entry name" value="Phosphate_ABC_transporter"/>
</dbReference>
<dbReference type="PROSITE" id="PS51123">
    <property type="entry name" value="OMPA_2"/>
    <property type="match status" value="1"/>
</dbReference>
<dbReference type="PANTHER" id="PTHR30570:SF1">
    <property type="entry name" value="PHOSPHATE-BINDING PROTEIN PSTS"/>
    <property type="match status" value="1"/>
</dbReference>
<keyword evidence="1 3" id="KW-0732">Signal</keyword>
<reference evidence="5 6" key="1">
    <citation type="submission" date="2020-06" db="EMBL/GenBank/DDBJ databases">
        <title>Sulfitobacter algicola sp. nov., isolated from green algae.</title>
        <authorList>
            <person name="Wang C."/>
        </authorList>
    </citation>
    <scope>NUCLEOTIDE SEQUENCE [LARGE SCALE GENOMIC DNA]</scope>
    <source>
        <strain evidence="5 6">1151</strain>
    </source>
</reference>
<proteinExistence type="predicted"/>
<feature type="signal peptide" evidence="3">
    <location>
        <begin position="1"/>
        <end position="25"/>
    </location>
</feature>
<protein>
    <submittedName>
        <fullName evidence="5">Substrate-binding domain-containing protein</fullName>
    </submittedName>
</protein>
<accession>A0ABX2ITB8</accession>
<evidence type="ECO:0000313" key="5">
    <source>
        <dbReference type="EMBL" id="NSX53604.1"/>
    </source>
</evidence>
<dbReference type="SUPFAM" id="SSF53850">
    <property type="entry name" value="Periplasmic binding protein-like II"/>
    <property type="match status" value="1"/>
</dbReference>
<dbReference type="PANTHER" id="PTHR30570">
    <property type="entry name" value="PERIPLASMIC PHOSPHATE BINDING COMPONENT OF PHOSPHATE ABC TRANSPORTER"/>
    <property type="match status" value="1"/>
</dbReference>
<feature type="chain" id="PRO_5045146577" evidence="3">
    <location>
        <begin position="26"/>
        <end position="517"/>
    </location>
</feature>
<organism evidence="5 6">
    <name type="scientific">Parasulfitobacter algicola</name>
    <dbReference type="NCBI Taxonomy" id="2614809"/>
    <lineage>
        <taxon>Bacteria</taxon>
        <taxon>Pseudomonadati</taxon>
        <taxon>Pseudomonadota</taxon>
        <taxon>Alphaproteobacteria</taxon>
        <taxon>Rhodobacterales</taxon>
        <taxon>Roseobacteraceae</taxon>
        <taxon>Parasulfitobacter</taxon>
    </lineage>
</organism>
<dbReference type="EMBL" id="JABUFE010000001">
    <property type="protein sequence ID" value="NSX53604.1"/>
    <property type="molecule type" value="Genomic_DNA"/>
</dbReference>
<dbReference type="Proteomes" id="UP000777935">
    <property type="component" value="Unassembled WGS sequence"/>
</dbReference>
<evidence type="ECO:0000256" key="2">
    <source>
        <dbReference type="PROSITE-ProRule" id="PRU00473"/>
    </source>
</evidence>
<name>A0ABX2ITB8_9RHOB</name>
<dbReference type="InterPro" id="IPR036737">
    <property type="entry name" value="OmpA-like_sf"/>
</dbReference>
<sequence length="517" mass="55485">MKLRSILKNVFVSSVFVSVAGLAQAEQVTLVSNDQSLSITGELVSFNGSVFQVRTTIGQVQIAASMVTCSGPGCPAVSQNMDFSVVATSELAPKLLSELMQGFAQSANLNPNISLNGAGGVERVRFTNQSGDSSGQVDVQSVPALQGLQNVLDGQSDITLSSAAVTPQIARRLRGNAEEILSDADRQKVIALEAIVPIVHPDNIVRSVTLEQLARIASGEITNWSQLGGANQTIRMVLPADDTPEFQLFKSRVTDPNRVRVNNSVDRLSRNERPTDVVFRDTSAISIASFGEEGDTQVVPIRLSCGPVAYPTTFNIKAEEYPLTNRVFLYTSENPSRSASAFTNFALSEASNNAISASGFVDQQVTALPIDFQGTRIATALTQAVNNDQVLKVKDFADDLAEAQRLSTTFRFRTGSSQLDNKAVNDIGRVGEYLVAEAAGREIMVVGFTDSVGREDLNLLLANRRAEQVRDAILASSGSALSASQVEVKSFGPLAPVGCNETQQGRADNRRVEIWVR</sequence>
<evidence type="ECO:0000313" key="6">
    <source>
        <dbReference type="Proteomes" id="UP000777935"/>
    </source>
</evidence>
<dbReference type="CDD" id="cd07185">
    <property type="entry name" value="OmpA_C-like"/>
    <property type="match status" value="1"/>
</dbReference>
<dbReference type="Gene3D" id="3.40.190.10">
    <property type="entry name" value="Periplasmic binding protein-like II"/>
    <property type="match status" value="2"/>
</dbReference>
<gene>
    <name evidence="5" type="ORF">HRQ87_02205</name>
</gene>
<evidence type="ECO:0000259" key="4">
    <source>
        <dbReference type="PROSITE" id="PS51123"/>
    </source>
</evidence>
<comment type="caution">
    <text evidence="5">The sequence shown here is derived from an EMBL/GenBank/DDBJ whole genome shotgun (WGS) entry which is preliminary data.</text>
</comment>
<dbReference type="Pfam" id="PF00691">
    <property type="entry name" value="OmpA"/>
    <property type="match status" value="1"/>
</dbReference>
<evidence type="ECO:0000256" key="3">
    <source>
        <dbReference type="SAM" id="SignalP"/>
    </source>
</evidence>
<keyword evidence="6" id="KW-1185">Reference proteome</keyword>
<dbReference type="SUPFAM" id="SSF103088">
    <property type="entry name" value="OmpA-like"/>
    <property type="match status" value="1"/>
</dbReference>
<dbReference type="RefSeq" id="WP_174134751.1">
    <property type="nucleotide sequence ID" value="NZ_JABUFE010000001.1"/>
</dbReference>
<feature type="domain" description="OmpA-like" evidence="4">
    <location>
        <begin position="399"/>
        <end position="517"/>
    </location>
</feature>
<dbReference type="Gene3D" id="3.30.1330.60">
    <property type="entry name" value="OmpA-like domain"/>
    <property type="match status" value="1"/>
</dbReference>
<keyword evidence="2" id="KW-0472">Membrane</keyword>
<dbReference type="InterPro" id="IPR024370">
    <property type="entry name" value="PBP_domain"/>
</dbReference>
<dbReference type="Pfam" id="PF12849">
    <property type="entry name" value="PBP_like_2"/>
    <property type="match status" value="1"/>
</dbReference>